<reference evidence="1" key="1">
    <citation type="journal article" date="2012" name="ISME J.">
        <title>Roseobacter clade bacteria are abundant in coastal sediments and encode a novel combination of sulfur oxidation genes.</title>
        <authorList>
            <person name="Lenk S."/>
            <person name="Moraru C."/>
            <person name="Hahnke S."/>
            <person name="Arnds J."/>
            <person name="Richter M."/>
            <person name="Kube M."/>
            <person name="Reinhardt R."/>
            <person name="Brinkhoff T."/>
            <person name="Harder J."/>
            <person name="Amann R."/>
            <person name="Mussmann M."/>
        </authorList>
    </citation>
    <scope>NUCLEOTIDE SEQUENCE</scope>
</reference>
<dbReference type="EMBL" id="JQ256789">
    <property type="protein sequence ID" value="AFI78743.1"/>
    <property type="molecule type" value="Genomic_DNA"/>
</dbReference>
<evidence type="ECO:0000313" key="1">
    <source>
        <dbReference type="EMBL" id="AFI78743.1"/>
    </source>
</evidence>
<sequence>MLEIVTYAGARHGFDDVALRYGIEFPGAFGNTHLLKFDEDAYRDSIVQVRSFLSRHLGN</sequence>
<evidence type="ECO:0008006" key="2">
    <source>
        <dbReference type="Google" id="ProtNLM"/>
    </source>
</evidence>
<accession>I1X5G8</accession>
<dbReference type="AlphaFoldDB" id="I1X5G8"/>
<name>I1X5G8_9BACT</name>
<gene>
    <name evidence="1" type="ORF">ws406H10_0031</name>
</gene>
<organism evidence="1">
    <name type="scientific">uncultured bacterium ws406H10</name>
    <dbReference type="NCBI Taxonomy" id="1131831"/>
    <lineage>
        <taxon>Bacteria</taxon>
        <taxon>environmental samples</taxon>
    </lineage>
</organism>
<protein>
    <recommendedName>
        <fullName evidence="2">Dienelactone hydrolase</fullName>
    </recommendedName>
</protein>
<proteinExistence type="predicted"/>